<proteinExistence type="predicted"/>
<protein>
    <submittedName>
        <fullName evidence="1">Uncharacterized protein</fullName>
    </submittedName>
</protein>
<sequence length="86" mass="9335">MNTDEPRRRAAPAAGGENGLLQLGHGLAEAEVLLQCDEQGSAAKSGVRALKHVPAKYMGFPRESSNLSGVAMFSFLFIVEYRERLD</sequence>
<dbReference type="EMBL" id="CM008053">
    <property type="protein sequence ID" value="PVH34514.1"/>
    <property type="molecule type" value="Genomic_DNA"/>
</dbReference>
<gene>
    <name evidence="1" type="ORF">PAHAL_8G236000</name>
</gene>
<organism evidence="1">
    <name type="scientific">Panicum hallii</name>
    <dbReference type="NCBI Taxonomy" id="206008"/>
    <lineage>
        <taxon>Eukaryota</taxon>
        <taxon>Viridiplantae</taxon>
        <taxon>Streptophyta</taxon>
        <taxon>Embryophyta</taxon>
        <taxon>Tracheophyta</taxon>
        <taxon>Spermatophyta</taxon>
        <taxon>Magnoliopsida</taxon>
        <taxon>Liliopsida</taxon>
        <taxon>Poales</taxon>
        <taxon>Poaceae</taxon>
        <taxon>PACMAD clade</taxon>
        <taxon>Panicoideae</taxon>
        <taxon>Panicodae</taxon>
        <taxon>Paniceae</taxon>
        <taxon>Panicinae</taxon>
        <taxon>Panicum</taxon>
        <taxon>Panicum sect. Panicum</taxon>
    </lineage>
</organism>
<evidence type="ECO:0000313" key="1">
    <source>
        <dbReference type="EMBL" id="PVH34514.1"/>
    </source>
</evidence>
<dbReference type="Proteomes" id="UP000243499">
    <property type="component" value="Chromosome 8"/>
</dbReference>
<name>A0A2T8IA15_9POAL</name>
<dbReference type="AlphaFoldDB" id="A0A2T8IA15"/>
<accession>A0A2T8IA15</accession>
<reference evidence="1" key="1">
    <citation type="submission" date="2018-04" db="EMBL/GenBank/DDBJ databases">
        <title>WGS assembly of Panicum hallii.</title>
        <authorList>
            <person name="Lovell J."/>
            <person name="Jenkins J."/>
            <person name="Lowry D."/>
            <person name="Mamidi S."/>
            <person name="Sreedasyam A."/>
            <person name="Weng X."/>
            <person name="Barry K."/>
            <person name="Bonette J."/>
            <person name="Campitelli B."/>
            <person name="Daum C."/>
            <person name="Gordon S."/>
            <person name="Gould B."/>
            <person name="Lipzen A."/>
            <person name="Macqueen A."/>
            <person name="Palacio-Mejia J."/>
            <person name="Plott C."/>
            <person name="Shakirov E."/>
            <person name="Shu S."/>
            <person name="Yoshinaga Y."/>
            <person name="Zane M."/>
            <person name="Rokhsar D."/>
            <person name="Grimwood J."/>
            <person name="Schmutz J."/>
            <person name="Juenger T."/>
        </authorList>
    </citation>
    <scope>NUCLEOTIDE SEQUENCE [LARGE SCALE GENOMIC DNA]</scope>
    <source>
        <strain evidence="1">FIL2</strain>
    </source>
</reference>
<dbReference type="Gramene" id="PVH34514">
    <property type="protein sequence ID" value="PVH34514"/>
    <property type="gene ID" value="PAHAL_8G236000"/>
</dbReference>